<sequence>MMDFEQLGGFLYLLSHRSSETIQCSTPFNIIGGVSLQGTTVGLAISLTNLVRKQSIKYLEILHPLQI</sequence>
<organism evidence="1 2">
    <name type="scientific">Aquilegia coerulea</name>
    <name type="common">Rocky mountain columbine</name>
    <dbReference type="NCBI Taxonomy" id="218851"/>
    <lineage>
        <taxon>Eukaryota</taxon>
        <taxon>Viridiplantae</taxon>
        <taxon>Streptophyta</taxon>
        <taxon>Embryophyta</taxon>
        <taxon>Tracheophyta</taxon>
        <taxon>Spermatophyta</taxon>
        <taxon>Magnoliopsida</taxon>
        <taxon>Ranunculales</taxon>
        <taxon>Ranunculaceae</taxon>
        <taxon>Thalictroideae</taxon>
        <taxon>Aquilegia</taxon>
    </lineage>
</organism>
<dbReference type="AlphaFoldDB" id="A0A2G5CX39"/>
<dbReference type="EMBL" id="KZ305051">
    <property type="protein sequence ID" value="PIA35832.1"/>
    <property type="molecule type" value="Genomic_DNA"/>
</dbReference>
<keyword evidence="2" id="KW-1185">Reference proteome</keyword>
<evidence type="ECO:0000313" key="2">
    <source>
        <dbReference type="Proteomes" id="UP000230069"/>
    </source>
</evidence>
<protein>
    <submittedName>
        <fullName evidence="1">Uncharacterized protein</fullName>
    </submittedName>
</protein>
<gene>
    <name evidence="1" type="ORF">AQUCO_03400020v1</name>
</gene>
<reference evidence="1 2" key="1">
    <citation type="submission" date="2017-09" db="EMBL/GenBank/DDBJ databases">
        <title>WGS assembly of Aquilegia coerulea Goldsmith.</title>
        <authorList>
            <person name="Hodges S."/>
            <person name="Kramer E."/>
            <person name="Nordborg M."/>
            <person name="Tomkins J."/>
            <person name="Borevitz J."/>
            <person name="Derieg N."/>
            <person name="Yan J."/>
            <person name="Mihaltcheva S."/>
            <person name="Hayes R.D."/>
            <person name="Rokhsar D."/>
        </authorList>
    </citation>
    <scope>NUCLEOTIDE SEQUENCE [LARGE SCALE GENOMIC DNA]</scope>
    <source>
        <strain evidence="2">cv. Goldsmith</strain>
    </source>
</reference>
<dbReference type="InParanoid" id="A0A2G5CX39"/>
<evidence type="ECO:0000313" key="1">
    <source>
        <dbReference type="EMBL" id="PIA35832.1"/>
    </source>
</evidence>
<dbReference type="Proteomes" id="UP000230069">
    <property type="component" value="Unassembled WGS sequence"/>
</dbReference>
<accession>A0A2G5CX39</accession>
<proteinExistence type="predicted"/>
<name>A0A2G5CX39_AQUCA</name>